<accession>H2ZZ80</accession>
<evidence type="ECO:0000256" key="7">
    <source>
        <dbReference type="ARBA" id="ARBA00023136"/>
    </source>
</evidence>
<feature type="transmembrane region" description="Helical" evidence="10">
    <location>
        <begin position="21"/>
        <end position="37"/>
    </location>
</feature>
<name>H2ZZ80_LATCH</name>
<evidence type="ECO:0000256" key="9">
    <source>
        <dbReference type="SAM" id="MobiDB-lite"/>
    </source>
</evidence>
<gene>
    <name evidence="11" type="primary">CALHM3</name>
</gene>
<dbReference type="AlphaFoldDB" id="H2ZZ80"/>
<evidence type="ECO:0000313" key="11">
    <source>
        <dbReference type="Ensembl" id="ENSLACP00000002701.1"/>
    </source>
</evidence>
<evidence type="ECO:0000256" key="4">
    <source>
        <dbReference type="ARBA" id="ARBA00022692"/>
    </source>
</evidence>
<dbReference type="GeneTree" id="ENSGT01030000234610"/>
<reference evidence="12" key="1">
    <citation type="submission" date="2011-08" db="EMBL/GenBank/DDBJ databases">
        <title>The draft genome of Latimeria chalumnae.</title>
        <authorList>
            <person name="Di Palma F."/>
            <person name="Alfoldi J."/>
            <person name="Johnson J."/>
            <person name="Berlin A."/>
            <person name="Gnerre S."/>
            <person name="Jaffe D."/>
            <person name="MacCallum I."/>
            <person name="Young S."/>
            <person name="Walker B.J."/>
            <person name="Lander E."/>
            <person name="Lindblad-Toh K."/>
        </authorList>
    </citation>
    <scope>NUCLEOTIDE SEQUENCE [LARGE SCALE GENOMIC DNA]</scope>
    <source>
        <strain evidence="12">Wild caught</strain>
    </source>
</reference>
<dbReference type="GO" id="GO:1904669">
    <property type="term" value="P:ATP export"/>
    <property type="evidence" value="ECO:0007669"/>
    <property type="project" value="UniProtKB-ARBA"/>
</dbReference>
<dbReference type="FunCoup" id="H2ZZ80">
    <property type="interactions" value="8"/>
</dbReference>
<dbReference type="GO" id="GO:0005261">
    <property type="term" value="F:monoatomic cation channel activity"/>
    <property type="evidence" value="ECO:0007669"/>
    <property type="project" value="TreeGrafter"/>
</dbReference>
<evidence type="ECO:0000256" key="1">
    <source>
        <dbReference type="ARBA" id="ARBA00004141"/>
    </source>
</evidence>
<keyword evidence="8" id="KW-0407">Ion channel</keyword>
<keyword evidence="7 10" id="KW-0472">Membrane</keyword>
<evidence type="ECO:0000256" key="5">
    <source>
        <dbReference type="ARBA" id="ARBA00022989"/>
    </source>
</evidence>
<comment type="subcellular location">
    <subcellularLocation>
        <location evidence="1">Membrane</location>
        <topology evidence="1">Multi-pass membrane protein</topology>
    </subcellularLocation>
</comment>
<dbReference type="EMBL" id="AFYH01243213">
    <property type="status" value="NOT_ANNOTATED_CDS"/>
    <property type="molecule type" value="Genomic_DNA"/>
</dbReference>
<dbReference type="GO" id="GO:0005886">
    <property type="term" value="C:plasma membrane"/>
    <property type="evidence" value="ECO:0007669"/>
    <property type="project" value="TreeGrafter"/>
</dbReference>
<comment type="similarity">
    <text evidence="2">Belongs to the CALHM family.</text>
</comment>
<keyword evidence="5 10" id="KW-1133">Transmembrane helix</keyword>
<feature type="transmembrane region" description="Helical" evidence="10">
    <location>
        <begin position="182"/>
        <end position="201"/>
    </location>
</feature>
<dbReference type="GeneID" id="102355184"/>
<dbReference type="Pfam" id="PF14798">
    <property type="entry name" value="Ca_hom_mod"/>
    <property type="match status" value="1"/>
</dbReference>
<dbReference type="KEGG" id="lcm:102355184"/>
<organism evidence="11 12">
    <name type="scientific">Latimeria chalumnae</name>
    <name type="common">Coelacanth</name>
    <dbReference type="NCBI Taxonomy" id="7897"/>
    <lineage>
        <taxon>Eukaryota</taxon>
        <taxon>Metazoa</taxon>
        <taxon>Chordata</taxon>
        <taxon>Craniata</taxon>
        <taxon>Vertebrata</taxon>
        <taxon>Euteleostomi</taxon>
        <taxon>Coelacanthiformes</taxon>
        <taxon>Coelacanthidae</taxon>
        <taxon>Latimeria</taxon>
    </lineage>
</organism>
<reference evidence="11" key="3">
    <citation type="submission" date="2025-09" db="UniProtKB">
        <authorList>
            <consortium name="Ensembl"/>
        </authorList>
    </citation>
    <scope>IDENTIFICATION</scope>
</reference>
<dbReference type="Proteomes" id="UP000008672">
    <property type="component" value="Unassembled WGS sequence"/>
</dbReference>
<dbReference type="STRING" id="7897.ENSLACP00000002701"/>
<keyword evidence="3" id="KW-0813">Transport</keyword>
<keyword evidence="6" id="KW-0406">Ion transport</keyword>
<protein>
    <submittedName>
        <fullName evidence="11">Calcium homeostasis modulator 3</fullName>
    </submittedName>
</protein>
<evidence type="ECO:0000256" key="3">
    <source>
        <dbReference type="ARBA" id="ARBA00022448"/>
    </source>
</evidence>
<keyword evidence="4 10" id="KW-0812">Transmembrane</keyword>
<dbReference type="Ensembl" id="ENSLACT00000002723.1">
    <property type="protein sequence ID" value="ENSLACP00000002701.1"/>
    <property type="gene ID" value="ENSLACG00000002416.1"/>
</dbReference>
<evidence type="ECO:0000313" key="12">
    <source>
        <dbReference type="Proteomes" id="UP000008672"/>
    </source>
</evidence>
<evidence type="ECO:0000256" key="6">
    <source>
        <dbReference type="ARBA" id="ARBA00023065"/>
    </source>
</evidence>
<evidence type="ECO:0000256" key="2">
    <source>
        <dbReference type="ARBA" id="ARBA00008497"/>
    </source>
</evidence>
<feature type="region of interest" description="Disordered" evidence="9">
    <location>
        <begin position="255"/>
        <end position="279"/>
    </location>
</feature>
<dbReference type="OMA" id="RCWSQAL"/>
<sequence length="347" mass="40027">MDRFRMIFQYFQSNSESVMNGICGILALASIKIYTSFDFNCPCLPRYNTIYGMGVMFIPPIVLFLCGVILNKHSLMMLEEWKRPTGRRKKNPAVLRYMFVSTIQKALFAPVIWIIVTLLDGKCFVCAFSSFVDPEKFSGFSNASGMDVRYLLAKVACKEDQLMRNNTSRKAVSRYLRCWSQAFGWSILLFLILLACLARSLKPCFSHTAFLQTRYWSNYIDIEQKLFDETCCEHARDFARRCILHFFENMQGEMRVGPFPSPEDGGGSPGAKREEEEGKSYLHGITNKEQVNQLLRLWYQSKPPLDVGFDTQQQAKAHLSIVWDKIQNRSWYPAQETGRTMSKQTDV</sequence>
<dbReference type="PANTHER" id="PTHR32261:SF7">
    <property type="entry name" value="CALCIUM HOMEOSTASIS MODULATOR PROTEIN 3"/>
    <property type="match status" value="1"/>
</dbReference>
<proteinExistence type="inferred from homology"/>
<dbReference type="HOGENOM" id="CLU_069286_0_0_1"/>
<dbReference type="InterPro" id="IPR029569">
    <property type="entry name" value="CALHM"/>
</dbReference>
<keyword evidence="12" id="KW-1185">Reference proteome</keyword>
<evidence type="ECO:0000256" key="8">
    <source>
        <dbReference type="ARBA" id="ARBA00023303"/>
    </source>
</evidence>
<dbReference type="OrthoDB" id="5978124at2759"/>
<evidence type="ECO:0000256" key="10">
    <source>
        <dbReference type="SAM" id="Phobius"/>
    </source>
</evidence>
<reference evidence="11" key="2">
    <citation type="submission" date="2025-08" db="UniProtKB">
        <authorList>
            <consortium name="Ensembl"/>
        </authorList>
    </citation>
    <scope>IDENTIFICATION</scope>
</reference>
<dbReference type="PANTHER" id="PTHR32261">
    <property type="entry name" value="CALCIUM HOMEOSTASIS MODULATOR PROTEIN"/>
    <property type="match status" value="1"/>
</dbReference>
<dbReference type="eggNOG" id="ENOG502QRUK">
    <property type="taxonomic scope" value="Eukaryota"/>
</dbReference>
<feature type="transmembrane region" description="Helical" evidence="10">
    <location>
        <begin position="49"/>
        <end position="72"/>
    </location>
</feature>
<dbReference type="EMBL" id="AFYH01243211">
    <property type="status" value="NOT_ANNOTATED_CDS"/>
    <property type="molecule type" value="Genomic_DNA"/>
</dbReference>
<dbReference type="InParanoid" id="H2ZZ80"/>
<dbReference type="EMBL" id="AFYH01243212">
    <property type="status" value="NOT_ANNOTATED_CDS"/>
    <property type="molecule type" value="Genomic_DNA"/>
</dbReference>
<feature type="transmembrane region" description="Helical" evidence="10">
    <location>
        <begin position="93"/>
        <end position="115"/>
    </location>
</feature>